<name>A0A0D3JXF6_EMIH1</name>
<organism evidence="1 2">
    <name type="scientific">Emiliania huxleyi (strain CCMP1516)</name>
    <dbReference type="NCBI Taxonomy" id="280463"/>
    <lineage>
        <taxon>Eukaryota</taxon>
        <taxon>Haptista</taxon>
        <taxon>Haptophyta</taxon>
        <taxon>Prymnesiophyceae</taxon>
        <taxon>Isochrysidales</taxon>
        <taxon>Noelaerhabdaceae</taxon>
        <taxon>Emiliania</taxon>
    </lineage>
</organism>
<dbReference type="PaxDb" id="2903-EOD28191"/>
<proteinExistence type="predicted"/>
<dbReference type="AlphaFoldDB" id="A0A0D3JXF6"/>
<reference evidence="1" key="2">
    <citation type="submission" date="2024-10" db="UniProtKB">
        <authorList>
            <consortium name="EnsemblProtists"/>
        </authorList>
    </citation>
    <scope>IDENTIFICATION</scope>
</reference>
<protein>
    <submittedName>
        <fullName evidence="1">Uncharacterized protein</fullName>
    </submittedName>
</protein>
<dbReference type="Proteomes" id="UP000013827">
    <property type="component" value="Unassembled WGS sequence"/>
</dbReference>
<keyword evidence="2" id="KW-1185">Reference proteome</keyword>
<evidence type="ECO:0000313" key="1">
    <source>
        <dbReference type="EnsemblProtists" id="EOD28191"/>
    </source>
</evidence>
<accession>A0A0D3JXF6</accession>
<dbReference type="GeneID" id="17273793"/>
<evidence type="ECO:0000313" key="2">
    <source>
        <dbReference type="Proteomes" id="UP000013827"/>
    </source>
</evidence>
<dbReference type="HOGENOM" id="CLU_1900188_0_0_1"/>
<dbReference type="KEGG" id="ehx:EMIHUDRAFT_234939"/>
<reference evidence="2" key="1">
    <citation type="journal article" date="2013" name="Nature">
        <title>Pan genome of the phytoplankton Emiliania underpins its global distribution.</title>
        <authorList>
            <person name="Read B.A."/>
            <person name="Kegel J."/>
            <person name="Klute M.J."/>
            <person name="Kuo A."/>
            <person name="Lefebvre S.C."/>
            <person name="Maumus F."/>
            <person name="Mayer C."/>
            <person name="Miller J."/>
            <person name="Monier A."/>
            <person name="Salamov A."/>
            <person name="Young J."/>
            <person name="Aguilar M."/>
            <person name="Claverie J.M."/>
            <person name="Frickenhaus S."/>
            <person name="Gonzalez K."/>
            <person name="Herman E.K."/>
            <person name="Lin Y.C."/>
            <person name="Napier J."/>
            <person name="Ogata H."/>
            <person name="Sarno A.F."/>
            <person name="Shmutz J."/>
            <person name="Schroeder D."/>
            <person name="de Vargas C."/>
            <person name="Verret F."/>
            <person name="von Dassow P."/>
            <person name="Valentin K."/>
            <person name="Van de Peer Y."/>
            <person name="Wheeler G."/>
            <person name="Dacks J.B."/>
            <person name="Delwiche C.F."/>
            <person name="Dyhrman S.T."/>
            <person name="Glockner G."/>
            <person name="John U."/>
            <person name="Richards T."/>
            <person name="Worden A.Z."/>
            <person name="Zhang X."/>
            <person name="Grigoriev I.V."/>
            <person name="Allen A.E."/>
            <person name="Bidle K."/>
            <person name="Borodovsky M."/>
            <person name="Bowler C."/>
            <person name="Brownlee C."/>
            <person name="Cock J.M."/>
            <person name="Elias M."/>
            <person name="Gladyshev V.N."/>
            <person name="Groth M."/>
            <person name="Guda C."/>
            <person name="Hadaegh A."/>
            <person name="Iglesias-Rodriguez M.D."/>
            <person name="Jenkins J."/>
            <person name="Jones B.M."/>
            <person name="Lawson T."/>
            <person name="Leese F."/>
            <person name="Lindquist E."/>
            <person name="Lobanov A."/>
            <person name="Lomsadze A."/>
            <person name="Malik S.B."/>
            <person name="Marsh M.E."/>
            <person name="Mackinder L."/>
            <person name="Mock T."/>
            <person name="Mueller-Roeber B."/>
            <person name="Pagarete A."/>
            <person name="Parker M."/>
            <person name="Probert I."/>
            <person name="Quesneville H."/>
            <person name="Raines C."/>
            <person name="Rensing S.A."/>
            <person name="Riano-Pachon D.M."/>
            <person name="Richier S."/>
            <person name="Rokitta S."/>
            <person name="Shiraiwa Y."/>
            <person name="Soanes D.M."/>
            <person name="van der Giezen M."/>
            <person name="Wahlund T.M."/>
            <person name="Williams B."/>
            <person name="Wilson W."/>
            <person name="Wolfe G."/>
            <person name="Wurch L.L."/>
        </authorList>
    </citation>
    <scope>NUCLEOTIDE SEQUENCE</scope>
</reference>
<dbReference type="EnsemblProtists" id="EOD28191">
    <property type="protein sequence ID" value="EOD28191"/>
    <property type="gene ID" value="EMIHUDRAFT_234939"/>
</dbReference>
<dbReference type="RefSeq" id="XP_005780620.1">
    <property type="nucleotide sequence ID" value="XM_005780563.1"/>
</dbReference>
<sequence>MSPPPLVYERYAKLVSRGAPDSVDFLNGQHGHGSRPPLTALLVRSPRARLTQADTATWHIASEVGAGLVFVAAASIAHHPNTVPRSAWMLAKLNAGAVSLEAWPDFEIVTEGPNTEEEPFLLEEIGGFPLQCRL</sequence>